<dbReference type="GO" id="GO:0008270">
    <property type="term" value="F:zinc ion binding"/>
    <property type="evidence" value="ECO:0007669"/>
    <property type="project" value="TreeGrafter"/>
</dbReference>
<evidence type="ECO:0000256" key="1">
    <source>
        <dbReference type="ARBA" id="ARBA00022679"/>
    </source>
</evidence>
<accession>A0A381RI25</accession>
<proteinExistence type="predicted"/>
<dbReference type="PROSITE" id="PS51257">
    <property type="entry name" value="PROKAR_LIPOPROTEIN"/>
    <property type="match status" value="1"/>
</dbReference>
<dbReference type="Pfam" id="PF04389">
    <property type="entry name" value="Peptidase_M28"/>
    <property type="match status" value="1"/>
</dbReference>
<sequence length="211" mass="23853">MIRLLTTLLFLAFGCGPSGPGFDEDHAFEYLVAQCDFGPRNPGSEGYYACLDFIITELDQSADDIILQEFRYQEQRYRKRYDLQNIIARFNPDASFQTIISAHWDTRPWADQEDNRRDRNQPIIGANDGASGVAVLLELAKIMGETPPPIGVNLVFFDGEDLGVPGENETYCQGSRYFAKNLPIPRPDEAINLDMIGDKQLHLPVEKYSLE</sequence>
<protein>
    <recommendedName>
        <fullName evidence="3">Peptidase M28 domain-containing protein</fullName>
    </recommendedName>
</protein>
<dbReference type="SUPFAM" id="SSF53187">
    <property type="entry name" value="Zn-dependent exopeptidases"/>
    <property type="match status" value="1"/>
</dbReference>
<name>A0A381RI25_9ZZZZ</name>
<dbReference type="PANTHER" id="PTHR12283">
    <property type="entry name" value="GLUTAMINYL-PEPTIDE CYCLOTRANSFERASE"/>
    <property type="match status" value="1"/>
</dbReference>
<dbReference type="GO" id="GO:0016603">
    <property type="term" value="F:glutaminyl-peptide cyclotransferase activity"/>
    <property type="evidence" value="ECO:0007669"/>
    <property type="project" value="TreeGrafter"/>
</dbReference>
<keyword evidence="1" id="KW-0808">Transferase</keyword>
<evidence type="ECO:0000259" key="3">
    <source>
        <dbReference type="Pfam" id="PF04389"/>
    </source>
</evidence>
<dbReference type="EMBL" id="UINC01001974">
    <property type="protein sequence ID" value="SUZ91430.1"/>
    <property type="molecule type" value="Genomic_DNA"/>
</dbReference>
<gene>
    <name evidence="4" type="ORF">METZ01_LOCUS44284</name>
</gene>
<organism evidence="4">
    <name type="scientific">marine metagenome</name>
    <dbReference type="NCBI Taxonomy" id="408172"/>
    <lineage>
        <taxon>unclassified sequences</taxon>
        <taxon>metagenomes</taxon>
        <taxon>ecological metagenomes</taxon>
    </lineage>
</organism>
<dbReference type="InterPro" id="IPR007484">
    <property type="entry name" value="Peptidase_M28"/>
</dbReference>
<keyword evidence="2" id="KW-0012">Acyltransferase</keyword>
<evidence type="ECO:0000313" key="4">
    <source>
        <dbReference type="EMBL" id="SUZ91430.1"/>
    </source>
</evidence>
<dbReference type="PANTHER" id="PTHR12283:SF6">
    <property type="entry name" value="GLUTAMINYL-PEPTIDE CYCLOTRANSFERASE-RELATED"/>
    <property type="match status" value="1"/>
</dbReference>
<evidence type="ECO:0000256" key="2">
    <source>
        <dbReference type="ARBA" id="ARBA00023315"/>
    </source>
</evidence>
<dbReference type="Gene3D" id="3.40.630.10">
    <property type="entry name" value="Zn peptidases"/>
    <property type="match status" value="1"/>
</dbReference>
<dbReference type="AlphaFoldDB" id="A0A381RI25"/>
<feature type="domain" description="Peptidase M28" evidence="3">
    <location>
        <begin position="85"/>
        <end position="200"/>
    </location>
</feature>
<dbReference type="InterPro" id="IPR040234">
    <property type="entry name" value="QC/QCL"/>
</dbReference>
<reference evidence="4" key="1">
    <citation type="submission" date="2018-05" db="EMBL/GenBank/DDBJ databases">
        <authorList>
            <person name="Lanie J.A."/>
            <person name="Ng W.-L."/>
            <person name="Kazmierczak K.M."/>
            <person name="Andrzejewski T.M."/>
            <person name="Davidsen T.M."/>
            <person name="Wayne K.J."/>
            <person name="Tettelin H."/>
            <person name="Glass J.I."/>
            <person name="Rusch D."/>
            <person name="Podicherti R."/>
            <person name="Tsui H.-C.T."/>
            <person name="Winkler M.E."/>
        </authorList>
    </citation>
    <scope>NUCLEOTIDE SEQUENCE</scope>
</reference>